<dbReference type="AlphaFoldDB" id="A0A1Z4JQ17"/>
<evidence type="ECO:0000256" key="1">
    <source>
        <dbReference type="ARBA" id="ARBA00006930"/>
    </source>
</evidence>
<keyword evidence="3" id="KW-0540">Nuclease</keyword>
<dbReference type="GO" id="GO:0006310">
    <property type="term" value="P:DNA recombination"/>
    <property type="evidence" value="ECO:0007669"/>
    <property type="project" value="UniProtKB-KW"/>
</dbReference>
<evidence type="ECO:0000313" key="6">
    <source>
        <dbReference type="Proteomes" id="UP000217895"/>
    </source>
</evidence>
<reference evidence="5 6" key="1">
    <citation type="submission" date="2017-06" db="EMBL/GenBank/DDBJ databases">
        <title>Genome sequencing of cyanobaciteial culture collection at National Institute for Environmental Studies (NIES).</title>
        <authorList>
            <person name="Hirose Y."/>
            <person name="Shimura Y."/>
            <person name="Fujisawa T."/>
            <person name="Nakamura Y."/>
            <person name="Kawachi M."/>
        </authorList>
    </citation>
    <scope>NUCLEOTIDE SEQUENCE [LARGE SCALE GENOMIC DNA]</scope>
    <source>
        <strain evidence="5 6">NIES-2135</strain>
    </source>
</reference>
<feature type="coiled-coil region" evidence="3">
    <location>
        <begin position="799"/>
        <end position="850"/>
    </location>
</feature>
<dbReference type="Pfam" id="PF13558">
    <property type="entry name" value="SbcC_Walker_B"/>
    <property type="match status" value="1"/>
</dbReference>
<protein>
    <recommendedName>
        <fullName evidence="3">Nuclease SbcCD subunit C</fullName>
    </recommendedName>
</protein>
<feature type="coiled-coil region" evidence="3">
    <location>
        <begin position="678"/>
        <end position="712"/>
    </location>
</feature>
<dbReference type="GO" id="GO:0016887">
    <property type="term" value="F:ATP hydrolysis activity"/>
    <property type="evidence" value="ECO:0007669"/>
    <property type="project" value="InterPro"/>
</dbReference>
<dbReference type="InterPro" id="IPR004592">
    <property type="entry name" value="SbcC_gammaproteobac_type"/>
</dbReference>
<feature type="coiled-coil region" evidence="3">
    <location>
        <begin position="170"/>
        <end position="283"/>
    </location>
</feature>
<feature type="coiled-coil region" evidence="3">
    <location>
        <begin position="467"/>
        <end position="501"/>
    </location>
</feature>
<dbReference type="Pfam" id="PF13476">
    <property type="entry name" value="AAA_23"/>
    <property type="match status" value="1"/>
</dbReference>
<sequence>MIPQRLTLRNFLSYQEATLDFRGLHTACVCGANGAGKSSLLEAISWVIWGESRAASEDDVIHMGAKEAQVEFIFGMHQQIYRVLRTRQRGQGISLEFQIMQDGGFRSLTAKGIRSTQQLILSHLKIDYDTFVNSAYLRQGRADEFMLKRPAERKQILADLLKLHQYDTLAEQAKDRSRQFKGQVDLLERNLEAVREQLQQRDAIEQERAELEALLTQMQAQQAASNEQLQQLQAVQHQRQTWQQQLSWQQQQQRNLNQDCQRLQKERSQTDQQRQTLEKLLQQEATIIAGYRHWQALQAQEEAFSAKFQAHQVAQSQRQQHEQQQSEKIQQFQNQLQKVQAQEITLQEQLQEVEKALTKEADVEAAVQNLIAARQELQQLDQLQLQASPLLQRRQQLQKELDRASTRLSARLEELRTSARQLQTQQQRQPSLKKAAVEVAVKIEELEKLRAYQDQVLEKGLERRGFVDQLQAHQRNYEAQLAEIDQKIRMLEQEKATAIASEAEHSEGNTLVQLKQQSFPPCPLCDRPLDEHHWHLVLEKQQQQREEILSEIWVIREQLTTSEREIQVLRQEYTDIEKQLAQYGGTLERRGQLQEQLQNTAAVQEKLAQITAESAKLEEQLKTGQFELPLHEELQLLDRHLQQIDYDDRNHALARGSVDRWRWAEIRQAEIKQAKRRQATLLKRQPELEAQIEQIEQQLEQLSQELDRGLKYYDRQIAEIGYNLEQHNAIRAAIRQAQPWQLRYQELQQAKQNYPHVQQRLQELADTAQARFTDLQTITYHCQELIQALERTPDLAPHIQALEQQIQHHRTQLDEHLSKLGRLQQQQKQQEALSQQFQQINAQLKTARQQTRIYQELTQAFGKNGIQALMIENILPQLEATTNQILSRLSANQLHVQFVTQRNRKSKSTSAKAMETLDILIADAYGTRPYETYSGGEAFRVNFAIRLALARLLAQRSGTALQMLIVDEGFGTQDQEGCDRLIAAINAIAPEFACILTITHMPHFREAFQARIEVTKTQTGSELMLCL</sequence>
<dbReference type="SUPFAM" id="SSF75712">
    <property type="entry name" value="Rad50 coiled-coil Zn hook"/>
    <property type="match status" value="1"/>
</dbReference>
<dbReference type="GO" id="GO:0006302">
    <property type="term" value="P:double-strand break repair"/>
    <property type="evidence" value="ECO:0007669"/>
    <property type="project" value="InterPro"/>
</dbReference>
<organism evidence="5 6">
    <name type="scientific">Leptolyngbya boryana NIES-2135</name>
    <dbReference type="NCBI Taxonomy" id="1973484"/>
    <lineage>
        <taxon>Bacteria</taxon>
        <taxon>Bacillati</taxon>
        <taxon>Cyanobacteriota</taxon>
        <taxon>Cyanophyceae</taxon>
        <taxon>Leptolyngbyales</taxon>
        <taxon>Leptolyngbyaceae</taxon>
        <taxon>Leptolyngbya group</taxon>
        <taxon>Leptolyngbya</taxon>
    </lineage>
</organism>
<dbReference type="NCBIfam" id="TIGR00618">
    <property type="entry name" value="sbcc"/>
    <property type="match status" value="1"/>
</dbReference>
<feature type="coiled-coil region" evidence="3">
    <location>
        <begin position="559"/>
        <end position="620"/>
    </location>
</feature>
<evidence type="ECO:0000259" key="4">
    <source>
        <dbReference type="Pfam" id="PF13476"/>
    </source>
</evidence>
<keyword evidence="3 5" id="KW-0269">Exonuclease</keyword>
<dbReference type="PANTHER" id="PTHR32114:SF2">
    <property type="entry name" value="ABC TRANSPORTER ABCH.3"/>
    <property type="match status" value="1"/>
</dbReference>
<keyword evidence="6" id="KW-1185">Reference proteome</keyword>
<dbReference type="EMBL" id="AP018203">
    <property type="protein sequence ID" value="BAY58875.1"/>
    <property type="molecule type" value="Genomic_DNA"/>
</dbReference>
<accession>A0A1Z4JQ17</accession>
<keyword evidence="3" id="KW-0255">Endonuclease</keyword>
<gene>
    <name evidence="3" type="primary">sbcC</name>
    <name evidence="5" type="ORF">NIES2135_57490</name>
</gene>
<dbReference type="Gene3D" id="1.10.287.510">
    <property type="entry name" value="Helix hairpin bin"/>
    <property type="match status" value="1"/>
</dbReference>
<name>A0A1Z4JQ17_LEPBY</name>
<dbReference type="PANTHER" id="PTHR32114">
    <property type="entry name" value="ABC TRANSPORTER ABCH.3"/>
    <property type="match status" value="1"/>
</dbReference>
<proteinExistence type="inferred from homology"/>
<dbReference type="Gene3D" id="3.40.50.300">
    <property type="entry name" value="P-loop containing nucleotide triphosphate hydrolases"/>
    <property type="match status" value="2"/>
</dbReference>
<comment type="function">
    <text evidence="3">SbcCD cleaves DNA hairpin structures. These structures can inhibit DNA replication and are intermediates in certain DNA recombination reactions. The complex acts as a 3'-&gt;5' double strand exonuclease that can open hairpins. It also has a 5' single-strand endonuclease activity.</text>
</comment>
<dbReference type="SUPFAM" id="SSF52540">
    <property type="entry name" value="P-loop containing nucleoside triphosphate hydrolases"/>
    <property type="match status" value="2"/>
</dbReference>
<evidence type="ECO:0000256" key="3">
    <source>
        <dbReference type="RuleBase" id="RU363070"/>
    </source>
</evidence>
<comment type="subunit">
    <text evidence="2 3">Heterodimer of SbcC and SbcD.</text>
</comment>
<comment type="similarity">
    <text evidence="1 3">Belongs to the SMC family. SbcC subfamily.</text>
</comment>
<dbReference type="GO" id="GO:0004519">
    <property type="term" value="F:endonuclease activity"/>
    <property type="evidence" value="ECO:0007669"/>
    <property type="project" value="UniProtKB-KW"/>
</dbReference>
<dbReference type="GO" id="GO:0006260">
    <property type="term" value="P:DNA replication"/>
    <property type="evidence" value="ECO:0007669"/>
    <property type="project" value="UniProtKB-KW"/>
</dbReference>
<keyword evidence="3" id="KW-0235">DNA replication</keyword>
<evidence type="ECO:0000313" key="5">
    <source>
        <dbReference type="EMBL" id="BAY58875.1"/>
    </source>
</evidence>
<dbReference type="Proteomes" id="UP000217895">
    <property type="component" value="Chromosome"/>
</dbReference>
<keyword evidence="3" id="KW-0175">Coiled coil</keyword>
<feature type="domain" description="Rad50/SbcC-type AAA" evidence="4">
    <location>
        <begin position="5"/>
        <end position="215"/>
    </location>
</feature>
<dbReference type="GO" id="GO:0004527">
    <property type="term" value="F:exonuclease activity"/>
    <property type="evidence" value="ECO:0007669"/>
    <property type="project" value="UniProtKB-KW"/>
</dbReference>
<dbReference type="InterPro" id="IPR027417">
    <property type="entry name" value="P-loop_NTPase"/>
</dbReference>
<keyword evidence="3" id="KW-0233">DNA recombination</keyword>
<feature type="coiled-coil region" evidence="3">
    <location>
        <begin position="322"/>
        <end position="425"/>
    </location>
</feature>
<dbReference type="InterPro" id="IPR038729">
    <property type="entry name" value="Rad50/SbcC_AAA"/>
</dbReference>
<evidence type="ECO:0000256" key="2">
    <source>
        <dbReference type="ARBA" id="ARBA00011322"/>
    </source>
</evidence>
<keyword evidence="3" id="KW-0378">Hydrolase</keyword>